<sequence>MEKKQTKPGSKFIILDLFFYALIPYVLWKFGRNPLGDYPAMLISTIPGFIYTVYRFVKEKQLNITGLFVIVSLFLGTIVDLLSGSAEKMLWNGVYLGLFFVIIHFIALAVRRPFALYFAVDFAYLQGHERKSSTKLFYEKGIFKWFQIIQLVFIVRGLFMAGLKVYLLKRFGVDGYDQMLIYRQIADWVFSALIMGLFFYTNKPIQNFVNSQSKHSMEQEGATPVAIEELANK</sequence>
<keyword evidence="1" id="KW-0812">Transmembrane</keyword>
<gene>
    <name evidence="2" type="ORF">ACFPTP_08010</name>
</gene>
<feature type="transmembrane region" description="Helical" evidence="1">
    <location>
        <begin position="89"/>
        <end position="110"/>
    </location>
</feature>
<dbReference type="EMBL" id="JBHSNP010000011">
    <property type="protein sequence ID" value="MFC5603166.1"/>
    <property type="molecule type" value="Genomic_DNA"/>
</dbReference>
<evidence type="ECO:0000313" key="3">
    <source>
        <dbReference type="Proteomes" id="UP001596071"/>
    </source>
</evidence>
<feature type="transmembrane region" description="Helical" evidence="1">
    <location>
        <begin position="40"/>
        <end position="57"/>
    </location>
</feature>
<evidence type="ECO:0000313" key="2">
    <source>
        <dbReference type="EMBL" id="MFC5603166.1"/>
    </source>
</evidence>
<proteinExistence type="predicted"/>
<dbReference type="Proteomes" id="UP001596071">
    <property type="component" value="Unassembled WGS sequence"/>
</dbReference>
<feature type="transmembrane region" description="Helical" evidence="1">
    <location>
        <begin position="12"/>
        <end position="28"/>
    </location>
</feature>
<dbReference type="RefSeq" id="WP_381443476.1">
    <property type="nucleotide sequence ID" value="NZ_JBHSNP010000011.1"/>
</dbReference>
<evidence type="ECO:0000256" key="1">
    <source>
        <dbReference type="SAM" id="Phobius"/>
    </source>
</evidence>
<feature type="transmembrane region" description="Helical" evidence="1">
    <location>
        <begin position="64"/>
        <end position="83"/>
    </location>
</feature>
<reference evidence="3" key="1">
    <citation type="journal article" date="2019" name="Int. J. Syst. Evol. Microbiol.">
        <title>The Global Catalogue of Microorganisms (GCM) 10K type strain sequencing project: providing services to taxonomists for standard genome sequencing and annotation.</title>
        <authorList>
            <consortium name="The Broad Institute Genomics Platform"/>
            <consortium name="The Broad Institute Genome Sequencing Center for Infectious Disease"/>
            <person name="Wu L."/>
            <person name="Ma J."/>
        </authorList>
    </citation>
    <scope>NUCLEOTIDE SEQUENCE [LARGE SCALE GENOMIC DNA]</scope>
    <source>
        <strain evidence="3">KACC 11299</strain>
    </source>
</reference>
<organism evidence="2 3">
    <name type="scientific">Sporosarcina koreensis</name>
    <dbReference type="NCBI Taxonomy" id="334735"/>
    <lineage>
        <taxon>Bacteria</taxon>
        <taxon>Bacillati</taxon>
        <taxon>Bacillota</taxon>
        <taxon>Bacilli</taxon>
        <taxon>Bacillales</taxon>
        <taxon>Caryophanaceae</taxon>
        <taxon>Sporosarcina</taxon>
    </lineage>
</organism>
<keyword evidence="1" id="KW-1133">Transmembrane helix</keyword>
<protein>
    <submittedName>
        <fullName evidence="2">VC0807 family protein</fullName>
    </submittedName>
</protein>
<accession>A0ABW0TXT1</accession>
<feature type="transmembrane region" description="Helical" evidence="1">
    <location>
        <begin position="180"/>
        <end position="200"/>
    </location>
</feature>
<feature type="transmembrane region" description="Helical" evidence="1">
    <location>
        <begin position="145"/>
        <end position="168"/>
    </location>
</feature>
<comment type="caution">
    <text evidence="2">The sequence shown here is derived from an EMBL/GenBank/DDBJ whole genome shotgun (WGS) entry which is preliminary data.</text>
</comment>
<name>A0ABW0TXT1_9BACL</name>
<keyword evidence="1" id="KW-0472">Membrane</keyword>
<dbReference type="NCBIfam" id="NF041646">
    <property type="entry name" value="VC0807_fam"/>
    <property type="match status" value="1"/>
</dbReference>
<keyword evidence="3" id="KW-1185">Reference proteome</keyword>